<keyword evidence="1" id="KW-1133">Transmembrane helix</keyword>
<keyword evidence="4" id="KW-1185">Reference proteome</keyword>
<dbReference type="KEGG" id="nps:KRR39_17400"/>
<feature type="transmembrane region" description="Helical" evidence="1">
    <location>
        <begin position="26"/>
        <end position="45"/>
    </location>
</feature>
<accession>A0A975SWQ2</accession>
<evidence type="ECO:0000256" key="1">
    <source>
        <dbReference type="SAM" id="Phobius"/>
    </source>
</evidence>
<keyword evidence="1" id="KW-0812">Transmembrane</keyword>
<dbReference type="AlphaFoldDB" id="A0A975SWQ2"/>
<reference evidence="3" key="1">
    <citation type="submission" date="2021-06" db="EMBL/GenBank/DDBJ databases">
        <title>Complete genome sequence of Nocardioides sp. G188.</title>
        <authorList>
            <person name="Im W.-T."/>
        </authorList>
    </citation>
    <scope>NUCLEOTIDE SEQUENCE</scope>
    <source>
        <strain evidence="3">G188</strain>
    </source>
</reference>
<proteinExistence type="predicted"/>
<dbReference type="Pfam" id="PF03703">
    <property type="entry name" value="bPH_2"/>
    <property type="match status" value="1"/>
</dbReference>
<organism evidence="3 4">
    <name type="scientific">Nocardioides panacis</name>
    <dbReference type="NCBI Taxonomy" id="2849501"/>
    <lineage>
        <taxon>Bacteria</taxon>
        <taxon>Bacillati</taxon>
        <taxon>Actinomycetota</taxon>
        <taxon>Actinomycetes</taxon>
        <taxon>Propionibacteriales</taxon>
        <taxon>Nocardioidaceae</taxon>
        <taxon>Nocardioides</taxon>
    </lineage>
</organism>
<protein>
    <submittedName>
        <fullName evidence="3">PH domain-containing protein</fullName>
    </submittedName>
</protein>
<evidence type="ECO:0000259" key="2">
    <source>
        <dbReference type="Pfam" id="PF03703"/>
    </source>
</evidence>
<dbReference type="PANTHER" id="PTHR34473:SF3">
    <property type="entry name" value="TRANSMEMBRANE PROTEIN-RELATED"/>
    <property type="match status" value="1"/>
</dbReference>
<feature type="domain" description="YdbS-like PH" evidence="2">
    <location>
        <begin position="76"/>
        <end position="152"/>
    </location>
</feature>
<evidence type="ECO:0000313" key="4">
    <source>
        <dbReference type="Proteomes" id="UP000683575"/>
    </source>
</evidence>
<keyword evidence="1" id="KW-0472">Membrane</keyword>
<gene>
    <name evidence="3" type="ORF">KRR39_17400</name>
</gene>
<dbReference type="InterPro" id="IPR005182">
    <property type="entry name" value="YdbS-like_PH"/>
</dbReference>
<name>A0A975SWQ2_9ACTN</name>
<feature type="transmembrane region" description="Helical" evidence="1">
    <location>
        <begin position="51"/>
        <end position="70"/>
    </location>
</feature>
<dbReference type="RefSeq" id="WP_216938742.1">
    <property type="nucleotide sequence ID" value="NZ_CP077062.1"/>
</dbReference>
<dbReference type="PANTHER" id="PTHR34473">
    <property type="entry name" value="UPF0699 TRANSMEMBRANE PROTEIN YDBS"/>
    <property type="match status" value="1"/>
</dbReference>
<dbReference type="Proteomes" id="UP000683575">
    <property type="component" value="Chromosome"/>
</dbReference>
<sequence length="163" mass="17737">MDDLFAPPGNDWRPVSPALARLRRSVLGAAGVVGLVLVVVATLLWSLPVLVWLPAVVVLLALLAWGWLLIGRNAQWWAYAERDEDLYVKHGVLFRAMVVVPYGRMQYVDVQAGPLEQLFKIASVHLHTASPGTSARIPGLPADEAARLRDRLTSQGEAQAAGL</sequence>
<dbReference type="EMBL" id="CP077062">
    <property type="protein sequence ID" value="QWZ07231.1"/>
    <property type="molecule type" value="Genomic_DNA"/>
</dbReference>
<evidence type="ECO:0000313" key="3">
    <source>
        <dbReference type="EMBL" id="QWZ07231.1"/>
    </source>
</evidence>